<reference evidence="2" key="1">
    <citation type="journal article" date="2022" name="Nat. Commun.">
        <title>Chromosome evolution and the genetic basis of agronomically important traits in greater yam.</title>
        <authorList>
            <person name="Bredeson J.V."/>
            <person name="Lyons J.B."/>
            <person name="Oniyinde I.O."/>
            <person name="Okereke N.R."/>
            <person name="Kolade O."/>
            <person name="Nnabue I."/>
            <person name="Nwadili C.O."/>
            <person name="Hribova E."/>
            <person name="Parker M."/>
            <person name="Nwogha J."/>
            <person name="Shu S."/>
            <person name="Carlson J."/>
            <person name="Kariba R."/>
            <person name="Muthemba S."/>
            <person name="Knop K."/>
            <person name="Barton G.J."/>
            <person name="Sherwood A.V."/>
            <person name="Lopez-Montes A."/>
            <person name="Asiedu R."/>
            <person name="Jamnadass R."/>
            <person name="Muchugi A."/>
            <person name="Goodstein D."/>
            <person name="Egesi C.N."/>
            <person name="Featherston J."/>
            <person name="Asfaw A."/>
            <person name="Simpson G.G."/>
            <person name="Dolezel J."/>
            <person name="Hendre P.S."/>
            <person name="Van Deynze A."/>
            <person name="Kumar P.L."/>
            <person name="Obidiegwu J.E."/>
            <person name="Bhattacharjee R."/>
            <person name="Rokhsar D.S."/>
        </authorList>
    </citation>
    <scope>NUCLEOTIDE SEQUENCE [LARGE SCALE GENOMIC DNA]</scope>
    <source>
        <strain evidence="2">cv. TDa95/00328</strain>
    </source>
</reference>
<dbReference type="EMBL" id="CM037028">
    <property type="protein sequence ID" value="KAH7656703.1"/>
    <property type="molecule type" value="Genomic_DNA"/>
</dbReference>
<comment type="caution">
    <text evidence="1">The sequence shown here is derived from an EMBL/GenBank/DDBJ whole genome shotgun (WGS) entry which is preliminary data.</text>
</comment>
<dbReference type="Proteomes" id="UP000827976">
    <property type="component" value="Chromosome 18"/>
</dbReference>
<protein>
    <submittedName>
        <fullName evidence="1">Beta-beta-alpha zinc fingers domain-containing protein</fullName>
    </submittedName>
</protein>
<accession>A0ACB7U8W9</accession>
<organism evidence="1 2">
    <name type="scientific">Dioscorea alata</name>
    <name type="common">Purple yam</name>
    <dbReference type="NCBI Taxonomy" id="55571"/>
    <lineage>
        <taxon>Eukaryota</taxon>
        <taxon>Viridiplantae</taxon>
        <taxon>Streptophyta</taxon>
        <taxon>Embryophyta</taxon>
        <taxon>Tracheophyta</taxon>
        <taxon>Spermatophyta</taxon>
        <taxon>Magnoliopsida</taxon>
        <taxon>Liliopsida</taxon>
        <taxon>Dioscoreales</taxon>
        <taxon>Dioscoreaceae</taxon>
        <taxon>Dioscorea</taxon>
    </lineage>
</organism>
<evidence type="ECO:0000313" key="1">
    <source>
        <dbReference type="EMBL" id="KAH7656703.1"/>
    </source>
</evidence>
<gene>
    <name evidence="1" type="ORF">IHE45_18G091000</name>
</gene>
<name>A0ACB7U8W9_DIOAL</name>
<sequence length="234" mass="26874">MESHNTDPGPLEPLPLINYFLHSSTVQEHLDVNEEEEEGDNGVELELGLPILSSFGNSEKPETGKQEAGETRWYWIPTPEQILTEFTTFSCHVCKKTFNRFNNLQMHMWGHGSEYRQESKLVRGDQPRVVVGLACYCCEEGCKNNIRHPKAKPLKDMRTLRTHYKRKHGAKSFGCRRCGRLWAVKGDWRTHEKNCGKVWLCQCGTDFKHKRSLTDHIKAFGFGHGICVTSVRVV</sequence>
<keyword evidence="2" id="KW-1185">Reference proteome</keyword>
<evidence type="ECO:0000313" key="2">
    <source>
        <dbReference type="Proteomes" id="UP000827976"/>
    </source>
</evidence>
<proteinExistence type="predicted"/>